<comment type="caution">
    <text evidence="3">The sequence shown here is derived from an EMBL/GenBank/DDBJ whole genome shotgun (WGS) entry which is preliminary data.</text>
</comment>
<evidence type="ECO:0000259" key="2">
    <source>
        <dbReference type="Pfam" id="PF13417"/>
    </source>
</evidence>
<dbReference type="Gene3D" id="3.40.30.10">
    <property type="entry name" value="Glutaredoxin"/>
    <property type="match status" value="1"/>
</dbReference>
<dbReference type="Pfam" id="PF13417">
    <property type="entry name" value="GST_N_3"/>
    <property type="match status" value="1"/>
</dbReference>
<dbReference type="PROSITE" id="PS00195">
    <property type="entry name" value="GLUTAREDOXIN_1"/>
    <property type="match status" value="1"/>
</dbReference>
<dbReference type="SFLD" id="SFLDS00019">
    <property type="entry name" value="Glutathione_Transferase_(cytos"/>
    <property type="match status" value="1"/>
</dbReference>
<dbReference type="InterPro" id="IPR011767">
    <property type="entry name" value="GLR_AS"/>
</dbReference>
<dbReference type="SFLD" id="SFLDG01203">
    <property type="entry name" value="Prostaglandin_E_synthase_like1"/>
    <property type="match status" value="1"/>
</dbReference>
<feature type="domain" description="GST N-terminal" evidence="2">
    <location>
        <begin position="13"/>
        <end position="81"/>
    </location>
</feature>
<keyword evidence="1" id="KW-1133">Transmembrane helix</keyword>
<dbReference type="Gene3D" id="1.20.1050.10">
    <property type="match status" value="1"/>
</dbReference>
<dbReference type="AlphaFoldDB" id="A0AA36HS15"/>
<evidence type="ECO:0000313" key="4">
    <source>
        <dbReference type="Proteomes" id="UP001178507"/>
    </source>
</evidence>
<dbReference type="PROSITE" id="PS51354">
    <property type="entry name" value="GLUTAREDOXIN_2"/>
    <property type="match status" value="1"/>
</dbReference>
<protein>
    <recommendedName>
        <fullName evidence="2">GST N-terminal domain-containing protein</fullName>
    </recommendedName>
</protein>
<dbReference type="InterPro" id="IPR040079">
    <property type="entry name" value="Glutathione_S-Trfase"/>
</dbReference>
<dbReference type="PANTHER" id="PTHR12782">
    <property type="entry name" value="MICROSOMAL PROSTAGLANDIN E SYNTHASE-2"/>
    <property type="match status" value="1"/>
</dbReference>
<keyword evidence="1" id="KW-0472">Membrane</keyword>
<keyword evidence="1" id="KW-0812">Transmembrane</keyword>
<feature type="transmembrane region" description="Helical" evidence="1">
    <location>
        <begin position="313"/>
        <end position="336"/>
    </location>
</feature>
<dbReference type="PANTHER" id="PTHR12782:SF5">
    <property type="entry name" value="PROSTAGLANDIN E SYNTHASE 2"/>
    <property type="match status" value="1"/>
</dbReference>
<dbReference type="InterPro" id="IPR034334">
    <property type="entry name" value="PGES2"/>
</dbReference>
<reference evidence="3" key="1">
    <citation type="submission" date="2023-08" db="EMBL/GenBank/DDBJ databases">
        <authorList>
            <person name="Chen Y."/>
            <person name="Shah S."/>
            <person name="Dougan E. K."/>
            <person name="Thang M."/>
            <person name="Chan C."/>
        </authorList>
    </citation>
    <scope>NUCLEOTIDE SEQUENCE</scope>
</reference>
<dbReference type="SUPFAM" id="SSF52833">
    <property type="entry name" value="Thioredoxin-like"/>
    <property type="match status" value="1"/>
</dbReference>
<proteinExistence type="predicted"/>
<dbReference type="InterPro" id="IPR004045">
    <property type="entry name" value="Glutathione_S-Trfase_N"/>
</dbReference>
<sequence length="390" mass="42718">MKRSVLRAAELKLYQYAICPFCNKTKAALEFLKVPYKPVEVDPLTRSQISFSKDYKKVPIAVFSDGAVVGGSTQIVDKVMESEDAAKQIDASHFLSDEARKWSTWCDEKFAVCVYPNITRNVSECWQALGYLQKCPEFSPARAFATRAVGALGMAAAHGKIKKKYQMDNERDALFTAVDAWTAEVGSKSFRGGEKPDLSDLAVFGCIRGLSDLPLYSEMADHKVLAALVACSWDAWSFVHGPARLPVELVSRRASAAAASGTEKAAAPAAKSSGDQEIDDAVLRMAMAMSEDEDGSSAATATVKKTEEEGFDFNILVTVFWVSLILYSFGSSIIGVTQGRIQDRTGGDFTLYDFFDNIFAFSEWNWEYSLGFDPFKLFDSLKNGGSAPPS</sequence>
<accession>A0AA36HS15</accession>
<evidence type="ECO:0000256" key="1">
    <source>
        <dbReference type="SAM" id="Phobius"/>
    </source>
</evidence>
<dbReference type="InterPro" id="IPR036249">
    <property type="entry name" value="Thioredoxin-like_sf"/>
</dbReference>
<name>A0AA36HS15_9DINO</name>
<keyword evidence="4" id="KW-1185">Reference proteome</keyword>
<dbReference type="Proteomes" id="UP001178507">
    <property type="component" value="Unassembled WGS sequence"/>
</dbReference>
<dbReference type="InterPro" id="IPR036282">
    <property type="entry name" value="Glutathione-S-Trfase_C_sf"/>
</dbReference>
<dbReference type="GO" id="GO:0050220">
    <property type="term" value="F:prostaglandin-E synthase activity"/>
    <property type="evidence" value="ECO:0007669"/>
    <property type="project" value="InterPro"/>
</dbReference>
<dbReference type="SUPFAM" id="SSF47616">
    <property type="entry name" value="GST C-terminal domain-like"/>
    <property type="match status" value="1"/>
</dbReference>
<organism evidence="3 4">
    <name type="scientific">Effrenium voratum</name>
    <dbReference type="NCBI Taxonomy" id="2562239"/>
    <lineage>
        <taxon>Eukaryota</taxon>
        <taxon>Sar</taxon>
        <taxon>Alveolata</taxon>
        <taxon>Dinophyceae</taxon>
        <taxon>Suessiales</taxon>
        <taxon>Symbiodiniaceae</taxon>
        <taxon>Effrenium</taxon>
    </lineage>
</organism>
<dbReference type="EMBL" id="CAUJNA010000237">
    <property type="protein sequence ID" value="CAJ1374232.1"/>
    <property type="molecule type" value="Genomic_DNA"/>
</dbReference>
<gene>
    <name evidence="3" type="ORF">EVOR1521_LOCUS3843</name>
</gene>
<dbReference type="GO" id="GO:0005739">
    <property type="term" value="C:mitochondrion"/>
    <property type="evidence" value="ECO:0007669"/>
    <property type="project" value="TreeGrafter"/>
</dbReference>
<dbReference type="SFLD" id="SFLDG01182">
    <property type="entry name" value="Prostaglandin_E_synthase_like"/>
    <property type="match status" value="1"/>
</dbReference>
<evidence type="ECO:0000313" key="3">
    <source>
        <dbReference type="EMBL" id="CAJ1374232.1"/>
    </source>
</evidence>